<protein>
    <submittedName>
        <fullName evidence="4">CBS domain-containing protein</fullName>
    </submittedName>
</protein>
<dbReference type="FunCoup" id="A0A7L4YSG2">
    <property type="interactions" value="87"/>
</dbReference>
<evidence type="ECO:0000256" key="1">
    <source>
        <dbReference type="ARBA" id="ARBA00023122"/>
    </source>
</evidence>
<dbReference type="EMBL" id="CP047156">
    <property type="protein sequence ID" value="QHC02116.1"/>
    <property type="molecule type" value="Genomic_DNA"/>
</dbReference>
<reference evidence="4 5" key="1">
    <citation type="journal article" date="2018" name="Int. J. Syst. Evol. Microbiol.">
        <title>Epidermidibacterium keratini gen. nov., sp. nov., a member of the family Sporichthyaceae, isolated from keratin epidermis.</title>
        <authorList>
            <person name="Lee D.G."/>
            <person name="Trujillo M.E."/>
            <person name="Kang S."/>
            <person name="Nam J.J."/>
            <person name="Kim Y.J."/>
        </authorList>
    </citation>
    <scope>NUCLEOTIDE SEQUENCE [LARGE SCALE GENOMIC DNA]</scope>
    <source>
        <strain evidence="4 5">EPI-7</strain>
    </source>
</reference>
<dbReference type="KEGG" id="eke:EK0264_18795"/>
<dbReference type="InterPro" id="IPR000644">
    <property type="entry name" value="CBS_dom"/>
</dbReference>
<proteinExistence type="predicted"/>
<dbReference type="CDD" id="cd04623">
    <property type="entry name" value="CBS_pair_bac_euk"/>
    <property type="match status" value="1"/>
</dbReference>
<sequence>MKISDILNTKGTDIVTIRPEATIKDLLKVLADYNIGALIVSADGQSMDGIVSERDVVRTIVDRDTLGEISVREIMTTDVHTCDPDTSLDTLRSEMTERRIRHVPVVAGGQLAGIVSIGDVVKSAIGQLEFERDQLNNYLSQ</sequence>
<dbReference type="OrthoDB" id="9807125at2"/>
<organism evidence="4 5">
    <name type="scientific">Epidermidibacterium keratini</name>
    <dbReference type="NCBI Taxonomy" id="1891644"/>
    <lineage>
        <taxon>Bacteria</taxon>
        <taxon>Bacillati</taxon>
        <taxon>Actinomycetota</taxon>
        <taxon>Actinomycetes</taxon>
        <taxon>Sporichthyales</taxon>
        <taxon>Sporichthyaceae</taxon>
        <taxon>Epidermidibacterium</taxon>
    </lineage>
</organism>
<evidence type="ECO:0000313" key="5">
    <source>
        <dbReference type="Proteomes" id="UP000463857"/>
    </source>
</evidence>
<dbReference type="InParanoid" id="A0A7L4YSG2"/>
<feature type="domain" description="CBS" evidence="3">
    <location>
        <begin position="8"/>
        <end position="66"/>
    </location>
</feature>
<dbReference type="PANTHER" id="PTHR43080:SF2">
    <property type="entry name" value="CBS DOMAIN-CONTAINING PROTEIN"/>
    <property type="match status" value="1"/>
</dbReference>
<keyword evidence="5" id="KW-1185">Reference proteome</keyword>
<feature type="domain" description="CBS" evidence="3">
    <location>
        <begin position="75"/>
        <end position="130"/>
    </location>
</feature>
<dbReference type="AlphaFoldDB" id="A0A7L4YSG2"/>
<dbReference type="InterPro" id="IPR046342">
    <property type="entry name" value="CBS_dom_sf"/>
</dbReference>
<evidence type="ECO:0000259" key="3">
    <source>
        <dbReference type="PROSITE" id="PS51371"/>
    </source>
</evidence>
<accession>A0A7L4YSG2</accession>
<keyword evidence="1 2" id="KW-0129">CBS domain</keyword>
<dbReference type="InterPro" id="IPR044725">
    <property type="entry name" value="CBSX3_CBS_dom"/>
</dbReference>
<dbReference type="Pfam" id="PF00571">
    <property type="entry name" value="CBS"/>
    <property type="match status" value="2"/>
</dbReference>
<dbReference type="PROSITE" id="PS51371">
    <property type="entry name" value="CBS"/>
    <property type="match status" value="2"/>
</dbReference>
<evidence type="ECO:0000313" key="4">
    <source>
        <dbReference type="EMBL" id="QHC02116.1"/>
    </source>
</evidence>
<dbReference type="SUPFAM" id="SSF54631">
    <property type="entry name" value="CBS-domain pair"/>
    <property type="match status" value="1"/>
</dbReference>
<dbReference type="Proteomes" id="UP000463857">
    <property type="component" value="Chromosome"/>
</dbReference>
<dbReference type="InterPro" id="IPR051257">
    <property type="entry name" value="Diverse_CBS-Domain"/>
</dbReference>
<dbReference type="SMART" id="SM00116">
    <property type="entry name" value="CBS"/>
    <property type="match status" value="2"/>
</dbReference>
<evidence type="ECO:0000256" key="2">
    <source>
        <dbReference type="PROSITE-ProRule" id="PRU00703"/>
    </source>
</evidence>
<dbReference type="RefSeq" id="WP_159547240.1">
    <property type="nucleotide sequence ID" value="NZ_CP047156.1"/>
</dbReference>
<name>A0A7L4YSG2_9ACTN</name>
<gene>
    <name evidence="4" type="ORF">EK0264_18795</name>
</gene>
<dbReference type="PANTHER" id="PTHR43080">
    <property type="entry name" value="CBS DOMAIN-CONTAINING PROTEIN CBSX3, MITOCHONDRIAL"/>
    <property type="match status" value="1"/>
</dbReference>
<dbReference type="Gene3D" id="3.10.580.10">
    <property type="entry name" value="CBS-domain"/>
    <property type="match status" value="1"/>
</dbReference>